<dbReference type="Proteomes" id="UP001432046">
    <property type="component" value="Chromosome"/>
</dbReference>
<evidence type="ECO:0000313" key="3">
    <source>
        <dbReference type="Proteomes" id="UP001432046"/>
    </source>
</evidence>
<evidence type="ECO:0000256" key="1">
    <source>
        <dbReference type="SAM" id="Phobius"/>
    </source>
</evidence>
<accession>A0ABZ2P162</accession>
<feature type="transmembrane region" description="Helical" evidence="1">
    <location>
        <begin position="111"/>
        <end position="131"/>
    </location>
</feature>
<sequence length="140" mass="14329">MTRISFKGVAIGNVVDIVASNVVMLPVVFYLLASAKTGSPTDQGAASAVEALKTGNGFLAASSILGGLCSILGGYVSAHIAKHDETLNGALSSILCVGFGIYALVNGTGHLWLHLLYLPLSPALGALGGYLRSRQTARIS</sequence>
<reference evidence="2" key="2">
    <citation type="submission" date="2024-03" db="EMBL/GenBank/DDBJ databases">
        <authorList>
            <person name="Bromfield E.S.P."/>
            <person name="Cloutier S."/>
        </authorList>
    </citation>
    <scope>NUCLEOTIDE SEQUENCE</scope>
    <source>
        <strain evidence="2">5S5</strain>
    </source>
</reference>
<feature type="transmembrane region" description="Helical" evidence="1">
    <location>
        <begin position="87"/>
        <end position="105"/>
    </location>
</feature>
<keyword evidence="1" id="KW-0472">Membrane</keyword>
<feature type="transmembrane region" description="Helical" evidence="1">
    <location>
        <begin position="12"/>
        <end position="33"/>
    </location>
</feature>
<organism evidence="2 3">
    <name type="scientific">Bradyrhizobium septentrionale</name>
    <dbReference type="NCBI Taxonomy" id="1404411"/>
    <lineage>
        <taxon>Bacteria</taxon>
        <taxon>Pseudomonadati</taxon>
        <taxon>Pseudomonadota</taxon>
        <taxon>Alphaproteobacteria</taxon>
        <taxon>Hyphomicrobiales</taxon>
        <taxon>Nitrobacteraceae</taxon>
        <taxon>Bradyrhizobium</taxon>
    </lineage>
</organism>
<feature type="transmembrane region" description="Helical" evidence="1">
    <location>
        <begin position="57"/>
        <end position="75"/>
    </location>
</feature>
<dbReference type="RefSeq" id="WP_338822194.1">
    <property type="nucleotide sequence ID" value="NZ_CP147708.1"/>
</dbReference>
<protein>
    <submittedName>
        <fullName evidence="2">Uncharacterized protein</fullName>
    </submittedName>
</protein>
<gene>
    <name evidence="2" type="ORF">WDK88_04310</name>
</gene>
<name>A0ABZ2P162_9BRAD</name>
<keyword evidence="1" id="KW-1133">Transmembrane helix</keyword>
<dbReference type="EMBL" id="CP147711">
    <property type="protein sequence ID" value="WXC80873.1"/>
    <property type="molecule type" value="Genomic_DNA"/>
</dbReference>
<keyword evidence="3" id="KW-1185">Reference proteome</keyword>
<reference evidence="2" key="1">
    <citation type="journal article" date="2021" name="Int. J. Syst. Evol. Microbiol.">
        <title>Bradyrhizobium septentrionale sp. nov. (sv. septentrionale) and Bradyrhizobium quebecense sp. nov. (sv. septentrionale) associated with legumes native to Canada possess rearranged symbiosis genes and numerous insertion sequences.</title>
        <authorList>
            <person name="Bromfield E.S.P."/>
            <person name="Cloutier S."/>
        </authorList>
    </citation>
    <scope>NUCLEOTIDE SEQUENCE</scope>
    <source>
        <strain evidence="2">5S5</strain>
    </source>
</reference>
<evidence type="ECO:0000313" key="2">
    <source>
        <dbReference type="EMBL" id="WXC80873.1"/>
    </source>
</evidence>
<proteinExistence type="predicted"/>
<keyword evidence="1" id="KW-0812">Transmembrane</keyword>